<accession>H2YXS5</accession>
<feature type="signal peptide" evidence="1">
    <location>
        <begin position="1"/>
        <end position="18"/>
    </location>
</feature>
<dbReference type="AlphaFoldDB" id="H2YXS5"/>
<feature type="chain" id="PRO_5003578923" description="ZP domain-containing protein" evidence="1">
    <location>
        <begin position="19"/>
        <end position="222"/>
    </location>
</feature>
<evidence type="ECO:0000259" key="2">
    <source>
        <dbReference type="PROSITE" id="PS51034"/>
    </source>
</evidence>
<sequence length="222" mass="22950">MILLLPLLSLLLLGGASAENITVQCNASVIEIKVKTSYLSSLVEFQVTTLSFKNSSGGFPSGCLATNDGTNVILSASNFSACASSFAITSDSVTYNYTAMLTTTPGAADIRRDPDYEFVFGCTYSTVYNVTSSNFVSVFKGDVTVGRNGTMNVASEVTLRDASGGVVGAGFRQGDQITAEVAITGGDSASGLLLKLKDCFTSNNSSSTVNTGRSDLIIGGCA</sequence>
<feature type="domain" description="ZP" evidence="2">
    <location>
        <begin position="24"/>
        <end position="222"/>
    </location>
</feature>
<dbReference type="PROSITE" id="PS51034">
    <property type="entry name" value="ZP_2"/>
    <property type="match status" value="1"/>
</dbReference>
<keyword evidence="1" id="KW-0732">Signal</keyword>
<dbReference type="InterPro" id="IPR001507">
    <property type="entry name" value="ZP_dom"/>
</dbReference>
<reference evidence="3" key="2">
    <citation type="submission" date="2025-08" db="UniProtKB">
        <authorList>
            <consortium name="Ensembl"/>
        </authorList>
    </citation>
    <scope>IDENTIFICATION</scope>
</reference>
<evidence type="ECO:0000313" key="3">
    <source>
        <dbReference type="Ensembl" id="ENSCSAVP00000010136.1"/>
    </source>
</evidence>
<reference evidence="3" key="3">
    <citation type="submission" date="2025-09" db="UniProtKB">
        <authorList>
            <consortium name="Ensembl"/>
        </authorList>
    </citation>
    <scope>IDENTIFICATION</scope>
</reference>
<dbReference type="HOGENOM" id="CLU_1247810_0_0_1"/>
<organism evidence="3 4">
    <name type="scientific">Ciona savignyi</name>
    <name type="common">Pacific transparent sea squirt</name>
    <dbReference type="NCBI Taxonomy" id="51511"/>
    <lineage>
        <taxon>Eukaryota</taxon>
        <taxon>Metazoa</taxon>
        <taxon>Chordata</taxon>
        <taxon>Tunicata</taxon>
        <taxon>Ascidiacea</taxon>
        <taxon>Phlebobranchia</taxon>
        <taxon>Cionidae</taxon>
        <taxon>Ciona</taxon>
    </lineage>
</organism>
<keyword evidence="4" id="KW-1185">Reference proteome</keyword>
<dbReference type="OMA" id="FGCTYST"/>
<evidence type="ECO:0000313" key="4">
    <source>
        <dbReference type="Proteomes" id="UP000007875"/>
    </source>
</evidence>
<reference evidence="4" key="1">
    <citation type="submission" date="2003-08" db="EMBL/GenBank/DDBJ databases">
        <authorList>
            <person name="Birren B."/>
            <person name="Nusbaum C."/>
            <person name="Abebe A."/>
            <person name="Abouelleil A."/>
            <person name="Adekoya E."/>
            <person name="Ait-zahra M."/>
            <person name="Allen N."/>
            <person name="Allen T."/>
            <person name="An P."/>
            <person name="Anderson M."/>
            <person name="Anderson S."/>
            <person name="Arachchi H."/>
            <person name="Armbruster J."/>
            <person name="Bachantsang P."/>
            <person name="Baldwin J."/>
            <person name="Barry A."/>
            <person name="Bayul T."/>
            <person name="Blitshsteyn B."/>
            <person name="Bloom T."/>
            <person name="Blye J."/>
            <person name="Boguslavskiy L."/>
            <person name="Borowsky M."/>
            <person name="Boukhgalter B."/>
            <person name="Brunache A."/>
            <person name="Butler J."/>
            <person name="Calixte N."/>
            <person name="Calvo S."/>
            <person name="Camarata J."/>
            <person name="Campo K."/>
            <person name="Chang J."/>
            <person name="Cheshatsang Y."/>
            <person name="Citroen M."/>
            <person name="Collymore A."/>
            <person name="Considine T."/>
            <person name="Cook A."/>
            <person name="Cooke P."/>
            <person name="Corum B."/>
            <person name="Cuomo C."/>
            <person name="David R."/>
            <person name="Dawoe T."/>
            <person name="Degray S."/>
            <person name="Dodge S."/>
            <person name="Dooley K."/>
            <person name="Dorje P."/>
            <person name="Dorjee K."/>
            <person name="Dorris L."/>
            <person name="Duffey N."/>
            <person name="Dupes A."/>
            <person name="Elkins T."/>
            <person name="Engels R."/>
            <person name="Erickson J."/>
            <person name="Farina A."/>
            <person name="Faro S."/>
            <person name="Ferreira P."/>
            <person name="Fischer H."/>
            <person name="Fitzgerald M."/>
            <person name="Foley K."/>
            <person name="Gage D."/>
            <person name="Galagan J."/>
            <person name="Gearin G."/>
            <person name="Gnerre S."/>
            <person name="Gnirke A."/>
            <person name="Goyette A."/>
            <person name="Graham J."/>
            <person name="Grandbois E."/>
            <person name="Gyaltsen K."/>
            <person name="Hafez N."/>
            <person name="Hagopian D."/>
            <person name="Hagos B."/>
            <person name="Hall J."/>
            <person name="Hatcher B."/>
            <person name="Heller A."/>
            <person name="Higgins H."/>
            <person name="Honan T."/>
            <person name="Horn A."/>
            <person name="Houde N."/>
            <person name="Hughes L."/>
            <person name="Hulme W."/>
            <person name="Husby E."/>
            <person name="Iliev I."/>
            <person name="Jaffe D."/>
            <person name="Jones C."/>
            <person name="Kamal M."/>
            <person name="Kamat A."/>
            <person name="Kamvysselis M."/>
            <person name="Karlsson E."/>
            <person name="Kells C."/>
            <person name="Kieu A."/>
            <person name="Kisner P."/>
            <person name="Kodira C."/>
            <person name="Kulbokas E."/>
            <person name="Labutti K."/>
            <person name="Lama D."/>
            <person name="Landers T."/>
            <person name="Leger J."/>
            <person name="Levine S."/>
            <person name="Lewis D."/>
            <person name="Lewis T."/>
            <person name="Lindblad-toh K."/>
            <person name="Liu X."/>
            <person name="Lokyitsang T."/>
            <person name="Lokyitsang Y."/>
            <person name="Lucien O."/>
            <person name="Lui A."/>
            <person name="Ma L.J."/>
            <person name="Mabbitt R."/>
            <person name="Macdonald J."/>
            <person name="Maclean C."/>
            <person name="Major J."/>
            <person name="Manning J."/>
            <person name="Marabella R."/>
            <person name="Maru K."/>
            <person name="Matthews C."/>
            <person name="Mauceli E."/>
            <person name="Mccarthy M."/>
            <person name="Mcdonough S."/>
            <person name="Mcghee T."/>
            <person name="Meldrim J."/>
            <person name="Meneus L."/>
            <person name="Mesirov J."/>
            <person name="Mihalev A."/>
            <person name="Mihova T."/>
            <person name="Mikkelsen T."/>
            <person name="Mlenga V."/>
            <person name="Moru K."/>
            <person name="Mozes J."/>
            <person name="Mulrain L."/>
            <person name="Munson G."/>
            <person name="Naylor J."/>
            <person name="Newes C."/>
            <person name="Nguyen C."/>
            <person name="Nguyen N."/>
            <person name="Nguyen T."/>
            <person name="Nicol R."/>
            <person name="Nielsen C."/>
            <person name="Nizzari M."/>
            <person name="Norbu C."/>
            <person name="Norbu N."/>
            <person name="O'donnell P."/>
            <person name="Okoawo O."/>
            <person name="O'leary S."/>
            <person name="Omotosho B."/>
            <person name="O'neill K."/>
            <person name="Osman S."/>
            <person name="Parker S."/>
            <person name="Perrin D."/>
            <person name="Phunkhang P."/>
            <person name="Piqani B."/>
            <person name="Purcell S."/>
            <person name="Rachupka T."/>
            <person name="Ramasamy U."/>
            <person name="Rameau R."/>
            <person name="Ray V."/>
            <person name="Raymond C."/>
            <person name="Retta R."/>
            <person name="Richardson S."/>
            <person name="Rise C."/>
            <person name="Rodriguez J."/>
            <person name="Rogers J."/>
            <person name="Rogov P."/>
            <person name="Rutman M."/>
            <person name="Schupbach R."/>
            <person name="Seaman C."/>
            <person name="Settipalli S."/>
            <person name="Sharpe T."/>
            <person name="Sheridan J."/>
            <person name="Sherpa N."/>
            <person name="Shi J."/>
            <person name="Smirnov S."/>
            <person name="Smith C."/>
            <person name="Sougnez C."/>
            <person name="Spencer B."/>
            <person name="Stalker J."/>
            <person name="Stange-thomann N."/>
            <person name="Stavropoulos S."/>
            <person name="Stetson K."/>
            <person name="Stone C."/>
            <person name="Stone S."/>
            <person name="Stubbs M."/>
            <person name="Talamas J."/>
            <person name="Tchuinga P."/>
            <person name="Tenzing P."/>
            <person name="Tesfaye S."/>
            <person name="Theodore J."/>
            <person name="Thoulutsang Y."/>
            <person name="Topham K."/>
            <person name="Towey S."/>
            <person name="Tsamla T."/>
            <person name="Tsomo N."/>
            <person name="Vallee D."/>
            <person name="Vassiliev H."/>
            <person name="Venkataraman V."/>
            <person name="Vinson J."/>
            <person name="Vo A."/>
            <person name="Wade C."/>
            <person name="Wang S."/>
            <person name="Wangchuk T."/>
            <person name="Wangdi T."/>
            <person name="Whittaker C."/>
            <person name="Wilkinson J."/>
            <person name="Wu Y."/>
            <person name="Wyman D."/>
            <person name="Yadav S."/>
            <person name="Yang S."/>
            <person name="Yang X."/>
            <person name="Yeager S."/>
            <person name="Yee E."/>
            <person name="Young G."/>
            <person name="Zainoun J."/>
            <person name="Zembeck L."/>
            <person name="Zimmer A."/>
            <person name="Zody M."/>
            <person name="Lander E."/>
        </authorList>
    </citation>
    <scope>NUCLEOTIDE SEQUENCE [LARGE SCALE GENOMIC DNA]</scope>
</reference>
<dbReference type="Gene3D" id="2.60.40.3210">
    <property type="entry name" value="Zona pellucida, ZP-N domain"/>
    <property type="match status" value="1"/>
</dbReference>
<dbReference type="InParanoid" id="H2YXS5"/>
<dbReference type="Proteomes" id="UP000007875">
    <property type="component" value="Unassembled WGS sequence"/>
</dbReference>
<evidence type="ECO:0000256" key="1">
    <source>
        <dbReference type="SAM" id="SignalP"/>
    </source>
</evidence>
<name>H2YXS5_CIOSA</name>
<protein>
    <recommendedName>
        <fullName evidence="2">ZP domain-containing protein</fullName>
    </recommendedName>
</protein>
<dbReference type="GeneTree" id="ENSGT00390000014252"/>
<dbReference type="Ensembl" id="ENSCSAVT00000010260.1">
    <property type="protein sequence ID" value="ENSCSAVP00000010136.1"/>
    <property type="gene ID" value="ENSCSAVG00000005974.1"/>
</dbReference>
<proteinExistence type="predicted"/>